<dbReference type="EMBL" id="JACHHQ010000012">
    <property type="protein sequence ID" value="MBB5202280.1"/>
    <property type="molecule type" value="Genomic_DNA"/>
</dbReference>
<keyword evidence="2" id="KW-1185">Reference proteome</keyword>
<protein>
    <submittedName>
        <fullName evidence="1">Uncharacterized protein</fullName>
    </submittedName>
</protein>
<accession>A0A840S0X2</accession>
<organism evidence="1 2">
    <name type="scientific">Glaciimonas immobilis</name>
    <dbReference type="NCBI Taxonomy" id="728004"/>
    <lineage>
        <taxon>Bacteria</taxon>
        <taxon>Pseudomonadati</taxon>
        <taxon>Pseudomonadota</taxon>
        <taxon>Betaproteobacteria</taxon>
        <taxon>Burkholderiales</taxon>
        <taxon>Oxalobacteraceae</taxon>
        <taxon>Glaciimonas</taxon>
    </lineage>
</organism>
<name>A0A840S0X2_9BURK</name>
<gene>
    <name evidence="1" type="ORF">HNR39_004144</name>
</gene>
<dbReference type="Proteomes" id="UP000571084">
    <property type="component" value="Unassembled WGS sequence"/>
</dbReference>
<sequence>MNHHNIILLQPAELEAVAGGASSPDSALKNHSCYSH</sequence>
<comment type="caution">
    <text evidence="1">The sequence shown here is derived from an EMBL/GenBank/DDBJ whole genome shotgun (WGS) entry which is preliminary data.</text>
</comment>
<evidence type="ECO:0000313" key="2">
    <source>
        <dbReference type="Proteomes" id="UP000571084"/>
    </source>
</evidence>
<reference evidence="1 2" key="1">
    <citation type="submission" date="2020-08" db="EMBL/GenBank/DDBJ databases">
        <title>Genomic Encyclopedia of Type Strains, Phase IV (KMG-IV): sequencing the most valuable type-strain genomes for metagenomic binning, comparative biology and taxonomic classification.</title>
        <authorList>
            <person name="Goeker M."/>
        </authorList>
    </citation>
    <scope>NUCLEOTIDE SEQUENCE [LARGE SCALE GENOMIC DNA]</scope>
    <source>
        <strain evidence="1 2">DSM 23240</strain>
    </source>
</reference>
<dbReference type="AlphaFoldDB" id="A0A840S0X2"/>
<evidence type="ECO:0000313" key="1">
    <source>
        <dbReference type="EMBL" id="MBB5202280.1"/>
    </source>
</evidence>
<proteinExistence type="predicted"/>